<comment type="subcellular location">
    <subcellularLocation>
        <location evidence="1">Membrane</location>
        <topology evidence="1">Multi-pass membrane protein</topology>
    </subcellularLocation>
</comment>
<comment type="similarity">
    <text evidence="2">Belongs to the amino acid-polyamine-organocation (APC) superfamily. Spore germination protein (SGP) (TC 2.A.3.9) family.</text>
</comment>
<feature type="transmembrane region" description="Helical" evidence="8">
    <location>
        <begin position="80"/>
        <end position="101"/>
    </location>
</feature>
<dbReference type="STRING" id="930152.SAMN05216565_103473"/>
<feature type="transmembrane region" description="Helical" evidence="8">
    <location>
        <begin position="12"/>
        <end position="33"/>
    </location>
</feature>
<dbReference type="Pfam" id="PF03845">
    <property type="entry name" value="Spore_permease"/>
    <property type="match status" value="1"/>
</dbReference>
<keyword evidence="4" id="KW-0309">Germination</keyword>
<feature type="transmembrane region" description="Helical" evidence="8">
    <location>
        <begin position="146"/>
        <end position="164"/>
    </location>
</feature>
<evidence type="ECO:0000256" key="5">
    <source>
        <dbReference type="ARBA" id="ARBA00022692"/>
    </source>
</evidence>
<dbReference type="AlphaFoldDB" id="A0A1H0TFZ5"/>
<feature type="transmembrane region" description="Helical" evidence="8">
    <location>
        <begin position="305"/>
        <end position="328"/>
    </location>
</feature>
<evidence type="ECO:0000256" key="2">
    <source>
        <dbReference type="ARBA" id="ARBA00007998"/>
    </source>
</evidence>
<dbReference type="NCBIfam" id="TIGR00912">
    <property type="entry name" value="2A0309"/>
    <property type="match status" value="1"/>
</dbReference>
<keyword evidence="3" id="KW-0813">Transport</keyword>
<evidence type="ECO:0000313" key="9">
    <source>
        <dbReference type="EMBL" id="SDP52466.1"/>
    </source>
</evidence>
<keyword evidence="5 8" id="KW-0812">Transmembrane</keyword>
<feature type="transmembrane region" description="Helical" evidence="8">
    <location>
        <begin position="340"/>
        <end position="360"/>
    </location>
</feature>
<sequence>MIPKLTEKISLWQLFILIFVFEMGSAVVVGIGNDAKQDAWIAILLSTGIGIAMIILYNFMLKKREGCNLFEILEFCFGKYVSKVFSILYIIYFFYIASRILRDFGELIVSTIFEITPIEILSITIMLVIVYMLYLGIEVLGRTSEIFLPYVFSFIVLVGFFILFSGEMEFDNLFPIMADGFGPVLKAIFPSLMTFPFGELITFMVIIPYVSNFKYANKVSIFSVAFSGFMLAFTSIILITTLGPEMKTRATFPLLSAAREISLLRFIERVDLVIVFVVMFGIIVKVSIFFFAGLKGLEHVFSIPYRMFIFPIGTIIAFTSITVSHNFAEHIEEGLVFVPFYLHIPFQYIFPMLILPILLWKTRRKDKKVGTDE</sequence>
<dbReference type="OrthoDB" id="1891864at2"/>
<gene>
    <name evidence="9" type="ORF">SAMN05216565_103473</name>
</gene>
<evidence type="ECO:0000256" key="4">
    <source>
        <dbReference type="ARBA" id="ARBA00022544"/>
    </source>
</evidence>
<dbReference type="InterPro" id="IPR004761">
    <property type="entry name" value="Spore_GerAB"/>
</dbReference>
<evidence type="ECO:0000256" key="1">
    <source>
        <dbReference type="ARBA" id="ARBA00004141"/>
    </source>
</evidence>
<protein>
    <submittedName>
        <fullName evidence="9">Spore germination protein KB</fullName>
    </submittedName>
</protein>
<keyword evidence="7 8" id="KW-0472">Membrane</keyword>
<dbReference type="Proteomes" id="UP000199159">
    <property type="component" value="Unassembled WGS sequence"/>
</dbReference>
<keyword evidence="10" id="KW-1185">Reference proteome</keyword>
<organism evidence="9 10">
    <name type="scientific">Litchfieldia salsa</name>
    <dbReference type="NCBI Taxonomy" id="930152"/>
    <lineage>
        <taxon>Bacteria</taxon>
        <taxon>Bacillati</taxon>
        <taxon>Bacillota</taxon>
        <taxon>Bacilli</taxon>
        <taxon>Bacillales</taxon>
        <taxon>Bacillaceae</taxon>
        <taxon>Litchfieldia</taxon>
    </lineage>
</organism>
<name>A0A1H0TFZ5_9BACI</name>
<reference evidence="10" key="1">
    <citation type="submission" date="2016-10" db="EMBL/GenBank/DDBJ databases">
        <authorList>
            <person name="Varghese N."/>
            <person name="Submissions S."/>
        </authorList>
    </citation>
    <scope>NUCLEOTIDE SEQUENCE [LARGE SCALE GENOMIC DNA]</scope>
    <source>
        <strain evidence="10">IBRC-M10078</strain>
    </source>
</reference>
<evidence type="ECO:0000256" key="3">
    <source>
        <dbReference type="ARBA" id="ARBA00022448"/>
    </source>
</evidence>
<keyword evidence="6 8" id="KW-1133">Transmembrane helix</keyword>
<feature type="transmembrane region" description="Helical" evidence="8">
    <location>
        <begin position="272"/>
        <end position="293"/>
    </location>
</feature>
<dbReference type="RefSeq" id="WP_090852543.1">
    <property type="nucleotide sequence ID" value="NZ_FNJU01000003.1"/>
</dbReference>
<feature type="transmembrane region" description="Helical" evidence="8">
    <location>
        <begin position="107"/>
        <end position="134"/>
    </location>
</feature>
<dbReference type="PANTHER" id="PTHR34975:SF2">
    <property type="entry name" value="SPORE GERMINATION PROTEIN A2"/>
    <property type="match status" value="1"/>
</dbReference>
<evidence type="ECO:0000256" key="6">
    <source>
        <dbReference type="ARBA" id="ARBA00022989"/>
    </source>
</evidence>
<evidence type="ECO:0000256" key="7">
    <source>
        <dbReference type="ARBA" id="ARBA00023136"/>
    </source>
</evidence>
<dbReference type="EMBL" id="FNJU01000003">
    <property type="protein sequence ID" value="SDP52466.1"/>
    <property type="molecule type" value="Genomic_DNA"/>
</dbReference>
<dbReference type="Gene3D" id="1.10.4160.10">
    <property type="entry name" value="Hydantoin permease"/>
    <property type="match status" value="1"/>
</dbReference>
<evidence type="ECO:0000256" key="8">
    <source>
        <dbReference type="SAM" id="Phobius"/>
    </source>
</evidence>
<dbReference type="GO" id="GO:0016020">
    <property type="term" value="C:membrane"/>
    <property type="evidence" value="ECO:0007669"/>
    <property type="project" value="UniProtKB-SubCell"/>
</dbReference>
<evidence type="ECO:0000313" key="10">
    <source>
        <dbReference type="Proteomes" id="UP000199159"/>
    </source>
</evidence>
<dbReference type="GO" id="GO:0009847">
    <property type="term" value="P:spore germination"/>
    <property type="evidence" value="ECO:0007669"/>
    <property type="project" value="InterPro"/>
</dbReference>
<proteinExistence type="inferred from homology"/>
<accession>A0A1H0TFZ5</accession>
<feature type="transmembrane region" description="Helical" evidence="8">
    <location>
        <begin position="39"/>
        <end position="59"/>
    </location>
</feature>
<feature type="transmembrane region" description="Helical" evidence="8">
    <location>
        <begin position="184"/>
        <end position="207"/>
    </location>
</feature>
<dbReference type="PANTHER" id="PTHR34975">
    <property type="entry name" value="SPORE GERMINATION PROTEIN A2"/>
    <property type="match status" value="1"/>
</dbReference>
<feature type="transmembrane region" description="Helical" evidence="8">
    <location>
        <begin position="219"/>
        <end position="239"/>
    </location>
</feature>